<organism evidence="3 4">
    <name type="scientific">Azohydromonas lata</name>
    <dbReference type="NCBI Taxonomy" id="45677"/>
    <lineage>
        <taxon>Bacteria</taxon>
        <taxon>Pseudomonadati</taxon>
        <taxon>Pseudomonadota</taxon>
        <taxon>Betaproteobacteria</taxon>
        <taxon>Burkholderiales</taxon>
        <taxon>Sphaerotilaceae</taxon>
        <taxon>Azohydromonas</taxon>
    </lineage>
</organism>
<gene>
    <name evidence="3" type="ORF">SM757_31280</name>
</gene>
<feature type="domain" description="SGNH hydrolase-type esterase" evidence="2">
    <location>
        <begin position="83"/>
        <end position="234"/>
    </location>
</feature>
<comment type="caution">
    <text evidence="3">The sequence shown here is derived from an EMBL/GenBank/DDBJ whole genome shotgun (WGS) entry which is preliminary data.</text>
</comment>
<dbReference type="EMBL" id="JAXOJX010000095">
    <property type="protein sequence ID" value="MDZ5461066.1"/>
    <property type="molecule type" value="Genomic_DNA"/>
</dbReference>
<dbReference type="Gene3D" id="3.40.50.1110">
    <property type="entry name" value="SGNH hydrolase"/>
    <property type="match status" value="1"/>
</dbReference>
<dbReference type="InterPro" id="IPR036514">
    <property type="entry name" value="SGNH_hydro_sf"/>
</dbReference>
<dbReference type="PANTHER" id="PTHR30383:SF5">
    <property type="entry name" value="SGNH HYDROLASE-TYPE ESTERASE DOMAIN-CONTAINING PROTEIN"/>
    <property type="match status" value="1"/>
</dbReference>
<feature type="chain" id="PRO_5047455739" evidence="1">
    <location>
        <begin position="31"/>
        <end position="244"/>
    </location>
</feature>
<evidence type="ECO:0000313" key="4">
    <source>
        <dbReference type="Proteomes" id="UP001293718"/>
    </source>
</evidence>
<proteinExistence type="predicted"/>
<dbReference type="Pfam" id="PF13472">
    <property type="entry name" value="Lipase_GDSL_2"/>
    <property type="match status" value="1"/>
</dbReference>
<dbReference type="PANTHER" id="PTHR30383">
    <property type="entry name" value="THIOESTERASE 1/PROTEASE 1/LYSOPHOSPHOLIPASE L1"/>
    <property type="match status" value="1"/>
</dbReference>
<sequence length="244" mass="26681">MNAATTFHKPLSKRFAAAAALLGAMALAQAQGTAAEALQATAQRLSTVDAKWRDAFAAFDAADKLKPVQPGGVLFVGSSSIRLWDDLEQQFQSLPVLVKRGFGGSQLSDCAAYLDRLVVAYQPRLVVLYAGDNDLNAGRTPQQVLQSYVSFVDGVHRSLPDTRIAYVSIKPSPARTALLPAIQEANALIRAHAGQDQRLDYIDVYQPMLDAQGRPRAELFREDRLHLNAQGYALWHDLIAARLR</sequence>
<dbReference type="Proteomes" id="UP001293718">
    <property type="component" value="Unassembled WGS sequence"/>
</dbReference>
<evidence type="ECO:0000256" key="1">
    <source>
        <dbReference type="SAM" id="SignalP"/>
    </source>
</evidence>
<accession>A0ABU5IQ82</accession>
<dbReference type="SUPFAM" id="SSF52266">
    <property type="entry name" value="SGNH hydrolase"/>
    <property type="match status" value="1"/>
</dbReference>
<dbReference type="CDD" id="cd04502">
    <property type="entry name" value="SGNH_hydrolase_like_7"/>
    <property type="match status" value="1"/>
</dbReference>
<dbReference type="RefSeq" id="WP_322468332.1">
    <property type="nucleotide sequence ID" value="NZ_JAXOJX010000095.1"/>
</dbReference>
<evidence type="ECO:0000313" key="3">
    <source>
        <dbReference type="EMBL" id="MDZ5461066.1"/>
    </source>
</evidence>
<protein>
    <submittedName>
        <fullName evidence="3">SGNH/GDSL hydrolase family protein</fullName>
    </submittedName>
</protein>
<name>A0ABU5IQ82_9BURK</name>
<keyword evidence="3" id="KW-0378">Hydrolase</keyword>
<feature type="signal peptide" evidence="1">
    <location>
        <begin position="1"/>
        <end position="30"/>
    </location>
</feature>
<reference evidence="3 4" key="1">
    <citation type="submission" date="2023-11" db="EMBL/GenBank/DDBJ databases">
        <title>Draft genome of Azohydromonas lata strain H1 (DSM1123), a polyhydroxyalkanoate producer.</title>
        <authorList>
            <person name="Traversa D."/>
            <person name="D'Addabbo P."/>
            <person name="Pazzani C."/>
            <person name="Manzari C."/>
            <person name="Chiara M."/>
            <person name="Scrascia M."/>
        </authorList>
    </citation>
    <scope>NUCLEOTIDE SEQUENCE [LARGE SCALE GENOMIC DNA]</scope>
    <source>
        <strain evidence="3 4">H1</strain>
    </source>
</reference>
<dbReference type="GO" id="GO:0016787">
    <property type="term" value="F:hydrolase activity"/>
    <property type="evidence" value="ECO:0007669"/>
    <property type="project" value="UniProtKB-KW"/>
</dbReference>
<evidence type="ECO:0000259" key="2">
    <source>
        <dbReference type="Pfam" id="PF13472"/>
    </source>
</evidence>
<keyword evidence="1" id="KW-0732">Signal</keyword>
<dbReference type="InterPro" id="IPR013830">
    <property type="entry name" value="SGNH_hydro"/>
</dbReference>
<keyword evidence="4" id="KW-1185">Reference proteome</keyword>
<dbReference type="InterPro" id="IPR051532">
    <property type="entry name" value="Ester_Hydrolysis_Enzymes"/>
</dbReference>